<dbReference type="PANTHER" id="PTHR43654">
    <property type="entry name" value="GLUTAMATE 5-KINASE"/>
    <property type="match status" value="1"/>
</dbReference>
<evidence type="ECO:0000256" key="6">
    <source>
        <dbReference type="ARBA" id="ARBA00022777"/>
    </source>
</evidence>
<dbReference type="PROSITE" id="PS00902">
    <property type="entry name" value="GLUTAMATE_5_KINASE"/>
    <property type="match status" value="1"/>
</dbReference>
<gene>
    <name evidence="8" type="primary">proB</name>
    <name evidence="10" type="ORF">EOE65_15010</name>
</gene>
<dbReference type="UniPathway" id="UPA00098">
    <property type="reaction ID" value="UER00359"/>
</dbReference>
<dbReference type="InterPro" id="IPR002478">
    <property type="entry name" value="PUA"/>
</dbReference>
<keyword evidence="6 8" id="KW-0418">Kinase</keyword>
<comment type="function">
    <text evidence="8">Catalyzes the transfer of a phosphate group to glutamate to form L-glutamate 5-phosphate.</text>
</comment>
<sequence>MAAGRDKLKRARRWVVKIGSALLTNDGQGLDVAAIERWVDQLAELKRDGVELVLVSSGAVAEGMTRLGWTNRPEDLGHLQAAAAVGQMGLVQAYETNFSRHGMQTAQVLLTNDDHKVRSRYLNARSALRILLDMGVVPVVNENDTVATDEFRFGDNDTLAALVANLVEADGVILLTDQQGLFTADPRTDKSATLISEARAEDEAIVAVAGGGGKLGRGGMATKVRAARLAARSGAVTIIASGREDDVLLRVRRGEQVGTLLTPERSPMAARKQWIAGHLQARGTLVLDAGAVKALQERGKSLLPAGVIGLSGDFTRGEMVLMADESGNVIARGLVNYSAEESSKLMGHPSADIGALLGYVSEEELVHRDNLVLA</sequence>
<dbReference type="SMART" id="SM00359">
    <property type="entry name" value="PUA"/>
    <property type="match status" value="1"/>
</dbReference>
<evidence type="ECO:0000256" key="4">
    <source>
        <dbReference type="ARBA" id="ARBA00022679"/>
    </source>
</evidence>
<dbReference type="GO" id="GO:0003723">
    <property type="term" value="F:RNA binding"/>
    <property type="evidence" value="ECO:0007669"/>
    <property type="project" value="InterPro"/>
</dbReference>
<evidence type="ECO:0000256" key="7">
    <source>
        <dbReference type="ARBA" id="ARBA00022840"/>
    </source>
</evidence>
<dbReference type="Pfam" id="PF00696">
    <property type="entry name" value="AA_kinase"/>
    <property type="match status" value="1"/>
</dbReference>
<evidence type="ECO:0000313" key="10">
    <source>
        <dbReference type="EMBL" id="RVU29852.1"/>
    </source>
</evidence>
<protein>
    <recommendedName>
        <fullName evidence="8">Glutamate 5-kinase</fullName>
        <ecNumber evidence="8">2.7.2.11</ecNumber>
    </recommendedName>
    <alternativeName>
        <fullName evidence="8">Gamma-glutamyl kinase</fullName>
        <shortName evidence="8">GK</shortName>
    </alternativeName>
</protein>
<keyword evidence="1 8" id="KW-0963">Cytoplasm</keyword>
<dbReference type="NCBIfam" id="TIGR01027">
    <property type="entry name" value="proB"/>
    <property type="match status" value="1"/>
</dbReference>
<dbReference type="InterPro" id="IPR011529">
    <property type="entry name" value="Glu_5kinase"/>
</dbReference>
<dbReference type="Gene3D" id="2.30.130.10">
    <property type="entry name" value="PUA domain"/>
    <property type="match status" value="1"/>
</dbReference>
<comment type="subcellular location">
    <subcellularLocation>
        <location evidence="8">Cytoplasm</location>
    </subcellularLocation>
</comment>
<reference evidence="10 11" key="1">
    <citation type="submission" date="2019-01" db="EMBL/GenBank/DDBJ databases">
        <authorList>
            <person name="Chen W.-M."/>
        </authorList>
    </citation>
    <scope>NUCLEOTIDE SEQUENCE [LARGE SCALE GENOMIC DNA]</scope>
    <source>
        <strain evidence="10 11">HPM-16</strain>
    </source>
</reference>
<dbReference type="InterPro" id="IPR041739">
    <property type="entry name" value="G5K_ProB"/>
</dbReference>
<name>A0A437Q5S7_9GAMM</name>
<dbReference type="CDD" id="cd04242">
    <property type="entry name" value="AAK_G5K_ProB"/>
    <property type="match status" value="1"/>
</dbReference>
<feature type="binding site" evidence="8">
    <location>
        <begin position="176"/>
        <end position="177"/>
    </location>
    <ligand>
        <name>ATP</name>
        <dbReference type="ChEBI" id="CHEBI:30616"/>
    </ligand>
</feature>
<comment type="pathway">
    <text evidence="8">Amino-acid biosynthesis; L-proline biosynthesis; L-glutamate 5-semialdehyde from L-glutamate: step 1/2.</text>
</comment>
<keyword evidence="3 8" id="KW-0641">Proline biosynthesis</keyword>
<dbReference type="PROSITE" id="PS50890">
    <property type="entry name" value="PUA"/>
    <property type="match status" value="1"/>
</dbReference>
<evidence type="ECO:0000256" key="2">
    <source>
        <dbReference type="ARBA" id="ARBA00022605"/>
    </source>
</evidence>
<dbReference type="InterPro" id="IPR015947">
    <property type="entry name" value="PUA-like_sf"/>
</dbReference>
<dbReference type="EC" id="2.7.2.11" evidence="8"/>
<dbReference type="GO" id="GO:0055129">
    <property type="term" value="P:L-proline biosynthetic process"/>
    <property type="evidence" value="ECO:0007669"/>
    <property type="project" value="UniProtKB-UniRule"/>
</dbReference>
<dbReference type="GO" id="GO:0005829">
    <property type="term" value="C:cytosol"/>
    <property type="evidence" value="ECO:0007669"/>
    <property type="project" value="TreeGrafter"/>
</dbReference>
<evidence type="ECO:0000256" key="1">
    <source>
        <dbReference type="ARBA" id="ARBA00022490"/>
    </source>
</evidence>
<dbReference type="Pfam" id="PF01472">
    <property type="entry name" value="PUA"/>
    <property type="match status" value="1"/>
</dbReference>
<comment type="similarity">
    <text evidence="8">Belongs to the glutamate 5-kinase family.</text>
</comment>
<feature type="domain" description="PUA" evidence="9">
    <location>
        <begin position="283"/>
        <end position="366"/>
    </location>
</feature>
<dbReference type="Gene3D" id="3.40.1160.10">
    <property type="entry name" value="Acetylglutamate kinase-like"/>
    <property type="match status" value="2"/>
</dbReference>
<keyword evidence="11" id="KW-1185">Reference proteome</keyword>
<dbReference type="InterPro" id="IPR036393">
    <property type="entry name" value="AceGlu_kinase-like_sf"/>
</dbReference>
<evidence type="ECO:0000259" key="9">
    <source>
        <dbReference type="SMART" id="SM00359"/>
    </source>
</evidence>
<dbReference type="EMBL" id="SACQ01000007">
    <property type="protein sequence ID" value="RVU29852.1"/>
    <property type="molecule type" value="Genomic_DNA"/>
</dbReference>
<dbReference type="FunFam" id="3.40.1160.10:FF:000018">
    <property type="entry name" value="Glutamate 5-kinase"/>
    <property type="match status" value="1"/>
</dbReference>
<dbReference type="InterPro" id="IPR001048">
    <property type="entry name" value="Asp/Glu/Uridylate_kinase"/>
</dbReference>
<dbReference type="HAMAP" id="MF_00456">
    <property type="entry name" value="ProB"/>
    <property type="match status" value="1"/>
</dbReference>
<comment type="caution">
    <text evidence="10">The sequence shown here is derived from an EMBL/GenBank/DDBJ whole genome shotgun (WGS) entry which is preliminary data.</text>
</comment>
<dbReference type="SUPFAM" id="SSF88697">
    <property type="entry name" value="PUA domain-like"/>
    <property type="match status" value="1"/>
</dbReference>
<dbReference type="GO" id="GO:0005524">
    <property type="term" value="F:ATP binding"/>
    <property type="evidence" value="ECO:0007669"/>
    <property type="project" value="UniProtKB-KW"/>
</dbReference>
<dbReference type="PANTHER" id="PTHR43654:SF1">
    <property type="entry name" value="ISOPENTENYL PHOSPHATE KINASE"/>
    <property type="match status" value="1"/>
</dbReference>
<keyword evidence="4 8" id="KW-0808">Transferase</keyword>
<evidence type="ECO:0000256" key="8">
    <source>
        <dbReference type="HAMAP-Rule" id="MF_00456"/>
    </source>
</evidence>
<proteinExistence type="inferred from homology"/>
<comment type="caution">
    <text evidence="8">Lacks conserved residue(s) required for the propagation of feature annotation.</text>
</comment>
<accession>A0A437Q5S7</accession>
<dbReference type="SUPFAM" id="SSF53633">
    <property type="entry name" value="Carbamate kinase-like"/>
    <property type="match status" value="1"/>
</dbReference>
<dbReference type="InterPro" id="IPR001057">
    <property type="entry name" value="Glu/AcGlu_kinase"/>
</dbReference>
<feature type="binding site" evidence="8">
    <location>
        <position position="17"/>
    </location>
    <ligand>
        <name>ATP</name>
        <dbReference type="ChEBI" id="CHEBI:30616"/>
    </ligand>
</feature>
<feature type="binding site" evidence="8">
    <location>
        <position position="144"/>
    </location>
    <ligand>
        <name>substrate</name>
    </ligand>
</feature>
<feature type="binding site" evidence="8">
    <location>
        <position position="156"/>
    </location>
    <ligand>
        <name>substrate</name>
    </ligand>
</feature>
<dbReference type="InterPro" id="IPR036974">
    <property type="entry name" value="PUA_sf"/>
</dbReference>
<keyword evidence="7 8" id="KW-0067">ATP-binding</keyword>
<comment type="catalytic activity">
    <reaction evidence="8">
        <text>L-glutamate + ATP = L-glutamyl 5-phosphate + ADP</text>
        <dbReference type="Rhea" id="RHEA:14877"/>
        <dbReference type="ChEBI" id="CHEBI:29985"/>
        <dbReference type="ChEBI" id="CHEBI:30616"/>
        <dbReference type="ChEBI" id="CHEBI:58274"/>
        <dbReference type="ChEBI" id="CHEBI:456216"/>
        <dbReference type="EC" id="2.7.2.11"/>
    </reaction>
</comment>
<evidence type="ECO:0000313" key="11">
    <source>
        <dbReference type="Proteomes" id="UP000282818"/>
    </source>
</evidence>
<dbReference type="GO" id="GO:0004349">
    <property type="term" value="F:glutamate 5-kinase activity"/>
    <property type="evidence" value="ECO:0007669"/>
    <property type="project" value="UniProtKB-UniRule"/>
</dbReference>
<dbReference type="FunFam" id="2.30.130.10:FF:000007">
    <property type="entry name" value="Glutamate 5-kinase"/>
    <property type="match status" value="1"/>
</dbReference>
<keyword evidence="2 8" id="KW-0028">Amino-acid biosynthesis</keyword>
<dbReference type="InterPro" id="IPR019797">
    <property type="entry name" value="Glutamate_5-kinase_CS"/>
</dbReference>
<keyword evidence="5 8" id="KW-0547">Nucleotide-binding</keyword>
<dbReference type="PRINTS" id="PR00474">
    <property type="entry name" value="GLU5KINASE"/>
</dbReference>
<dbReference type="PIRSF" id="PIRSF000729">
    <property type="entry name" value="GK"/>
    <property type="match status" value="1"/>
</dbReference>
<dbReference type="CDD" id="cd21157">
    <property type="entry name" value="PUA_G5K"/>
    <property type="match status" value="1"/>
</dbReference>
<evidence type="ECO:0000256" key="5">
    <source>
        <dbReference type="ARBA" id="ARBA00022741"/>
    </source>
</evidence>
<organism evidence="10 11">
    <name type="scientific">Neptunomonas marina</name>
    <dbReference type="NCBI Taxonomy" id="1815562"/>
    <lineage>
        <taxon>Bacteria</taxon>
        <taxon>Pseudomonadati</taxon>
        <taxon>Pseudomonadota</taxon>
        <taxon>Gammaproteobacteria</taxon>
        <taxon>Oceanospirillales</taxon>
        <taxon>Oceanospirillaceae</taxon>
        <taxon>Neptunomonas</taxon>
    </lineage>
</organism>
<dbReference type="AlphaFoldDB" id="A0A437Q5S7"/>
<dbReference type="InterPro" id="IPR005715">
    <property type="entry name" value="Glu_5kinase/COase_Synthase"/>
</dbReference>
<evidence type="ECO:0000256" key="3">
    <source>
        <dbReference type="ARBA" id="ARBA00022650"/>
    </source>
</evidence>
<dbReference type="RefSeq" id="WP_127695173.1">
    <property type="nucleotide sequence ID" value="NZ_SACQ01000007.1"/>
</dbReference>
<dbReference type="Proteomes" id="UP000282818">
    <property type="component" value="Unassembled WGS sequence"/>
</dbReference>
<feature type="binding site" evidence="8">
    <location>
        <position position="57"/>
    </location>
    <ligand>
        <name>substrate</name>
    </ligand>
</feature>